<evidence type="ECO:0000256" key="4">
    <source>
        <dbReference type="ARBA" id="ARBA00022803"/>
    </source>
</evidence>
<dbReference type="InterPro" id="IPR011990">
    <property type="entry name" value="TPR-like_helical_dom_sf"/>
</dbReference>
<dbReference type="GO" id="GO:0005737">
    <property type="term" value="C:cytoplasm"/>
    <property type="evidence" value="ECO:0007669"/>
    <property type="project" value="UniProtKB-SubCell"/>
</dbReference>
<dbReference type="InterPro" id="IPR051476">
    <property type="entry name" value="Bac_ResReg_Asp_Phosphatase"/>
</dbReference>
<organism evidence="5 6">
    <name type="scientific">Oxyplasma meridianum</name>
    <dbReference type="NCBI Taxonomy" id="3073602"/>
    <lineage>
        <taxon>Archaea</taxon>
        <taxon>Methanobacteriati</taxon>
        <taxon>Thermoplasmatota</taxon>
        <taxon>Thermoplasmata</taxon>
        <taxon>Thermoplasmatales</taxon>
        <taxon>Thermoplasmataceae</taxon>
        <taxon>Oxyplasma</taxon>
    </lineage>
</organism>
<dbReference type="GeneID" id="95968374"/>
<dbReference type="KEGG" id="omr:OXIME_001636"/>
<dbReference type="RefSeq" id="WP_393971362.1">
    <property type="nucleotide sequence ID" value="NZ_CP133772.1"/>
</dbReference>
<dbReference type="PANTHER" id="PTHR46630">
    <property type="entry name" value="TETRATRICOPEPTIDE REPEAT PROTEIN 29"/>
    <property type="match status" value="1"/>
</dbReference>
<keyword evidence="4" id="KW-0802">TPR repeat</keyword>
<dbReference type="AlphaFoldDB" id="A0AAX4NIS6"/>
<evidence type="ECO:0000256" key="1">
    <source>
        <dbReference type="ARBA" id="ARBA00004496"/>
    </source>
</evidence>
<protein>
    <submittedName>
        <fullName evidence="5">Tetratricopeptide repeat protein</fullName>
    </submittedName>
</protein>
<gene>
    <name evidence="5" type="ORF">OXIME_001636</name>
</gene>
<keyword evidence="6" id="KW-1185">Reference proteome</keyword>
<sequence>MYISAPPGTKLLASHLIPEEEYSKLDSADFNTYGEEKSLEIIQFMRDLDWVYISFDEGDRISLRPTEKGLHILEDGLNDELINDQKHFIDLIRKYMVKKFADEDISQETQDLADYYMKSGNYTRAIDFGSNAIKLGLKNRDEKLLAKGHYLYGSINLYKLELGYAQSHFEKAILFSEKVDDIKTKAKALLGLGSVYGYKYENEKSLEYFEKANLLFMEIDDKKGLNQVKMNEAYTYASLGNLEEFFHMNQEAIEFFESIGDKHHLEFCYLNQSAVLLSMGRPNEAIESVVEAHELATEMGNERMKHLSGLNIAKIYIETKRFGDSYDYIKDAYEFFRKNFDMNGVAKCHDLFATYFIATKNRKDAEEEIRKMEKNFSSKVFRPVIDGYVSVIRTMKIYSYPEIEIKSKIEEFEKKCKENNKENLFKTIMEESV</sequence>
<accession>A0AAX4NIS6</accession>
<name>A0AAX4NIS6_9ARCH</name>
<dbReference type="Gene3D" id="1.25.40.10">
    <property type="entry name" value="Tetratricopeptide repeat domain"/>
    <property type="match status" value="1"/>
</dbReference>
<keyword evidence="2" id="KW-0963">Cytoplasm</keyword>
<evidence type="ECO:0000256" key="3">
    <source>
        <dbReference type="ARBA" id="ARBA00022737"/>
    </source>
</evidence>
<dbReference type="SUPFAM" id="SSF48452">
    <property type="entry name" value="TPR-like"/>
    <property type="match status" value="2"/>
</dbReference>
<reference evidence="5 6" key="1">
    <citation type="submission" date="2023-09" db="EMBL/GenBank/DDBJ databases">
        <authorList>
            <person name="Golyshina O.V."/>
            <person name="Lunev E.A."/>
            <person name="Bargiela R."/>
            <person name="Gaines M.C."/>
            <person name="Daum B."/>
            <person name="Bale N.J."/>
            <person name="Koenen M."/>
            <person name="Sinninghe Damst J.S."/>
            <person name="Yakimov M."/>
            <person name="Golyshin P.N."/>
        </authorList>
    </citation>
    <scope>NUCLEOTIDE SEQUENCE [LARGE SCALE GENOMIC DNA]</scope>
    <source>
        <strain evidence="5 6">M1</strain>
    </source>
</reference>
<dbReference type="EMBL" id="CP133772">
    <property type="protein sequence ID" value="WYY01040.1"/>
    <property type="molecule type" value="Genomic_DNA"/>
</dbReference>
<keyword evidence="3" id="KW-0677">Repeat</keyword>
<evidence type="ECO:0000313" key="6">
    <source>
        <dbReference type="Proteomes" id="UP001451606"/>
    </source>
</evidence>
<proteinExistence type="predicted"/>
<comment type="subcellular location">
    <subcellularLocation>
        <location evidence="1">Cytoplasm</location>
    </subcellularLocation>
</comment>
<evidence type="ECO:0000256" key="2">
    <source>
        <dbReference type="ARBA" id="ARBA00022490"/>
    </source>
</evidence>
<evidence type="ECO:0000313" key="5">
    <source>
        <dbReference type="EMBL" id="WYY01040.1"/>
    </source>
</evidence>
<dbReference type="PANTHER" id="PTHR46630:SF1">
    <property type="entry name" value="TETRATRICOPEPTIDE REPEAT PROTEIN 29"/>
    <property type="match status" value="1"/>
</dbReference>
<dbReference type="Proteomes" id="UP001451606">
    <property type="component" value="Chromosome"/>
</dbReference>